<reference evidence="1 2" key="2">
    <citation type="submission" date="2017-10" db="EMBL/GenBank/DDBJ databases">
        <title>Extensive intraspecific genome diversity in a model arbuscular mycorrhizal fungus.</title>
        <authorList>
            <person name="Chen E.C.H."/>
            <person name="Morin E."/>
            <person name="Baudet D."/>
            <person name="Noel J."/>
            <person name="Ndikumana S."/>
            <person name="Charron P."/>
            <person name="St-Onge C."/>
            <person name="Giorgi J."/>
            <person name="Grigoriev I.V."/>
            <person name="Roux C."/>
            <person name="Martin F.M."/>
            <person name="Corradi N."/>
        </authorList>
    </citation>
    <scope>NUCLEOTIDE SEQUENCE [LARGE SCALE GENOMIC DNA]</scope>
    <source>
        <strain evidence="1 2">C2</strain>
    </source>
</reference>
<dbReference type="Proteomes" id="UP000233469">
    <property type="component" value="Unassembled WGS sequence"/>
</dbReference>
<evidence type="ECO:0000313" key="2">
    <source>
        <dbReference type="Proteomes" id="UP000233469"/>
    </source>
</evidence>
<proteinExistence type="predicted"/>
<reference evidence="1 2" key="1">
    <citation type="submission" date="2016-04" db="EMBL/GenBank/DDBJ databases">
        <title>Genome analyses suggest a sexual origin of heterokaryosis in a supposedly ancient asexual fungus.</title>
        <authorList>
            <person name="Ropars J."/>
            <person name="Sedzielewska K."/>
            <person name="Noel J."/>
            <person name="Charron P."/>
            <person name="Farinelli L."/>
            <person name="Marton T."/>
            <person name="Kruger M."/>
            <person name="Pelin A."/>
            <person name="Brachmann A."/>
            <person name="Corradi N."/>
        </authorList>
    </citation>
    <scope>NUCLEOTIDE SEQUENCE [LARGE SCALE GENOMIC DNA]</scope>
    <source>
        <strain evidence="1 2">C2</strain>
    </source>
</reference>
<dbReference type="EMBL" id="LLXL01004649">
    <property type="protein sequence ID" value="PKK57198.1"/>
    <property type="molecule type" value="Genomic_DNA"/>
</dbReference>
<dbReference type="AlphaFoldDB" id="A0A2N1M6G6"/>
<evidence type="ECO:0000313" key="1">
    <source>
        <dbReference type="EMBL" id="PKK57198.1"/>
    </source>
</evidence>
<gene>
    <name evidence="1" type="ORF">RhiirC2_798494</name>
</gene>
<accession>A0A2N1M6G6</accession>
<organism evidence="1 2">
    <name type="scientific">Rhizophagus irregularis</name>
    <dbReference type="NCBI Taxonomy" id="588596"/>
    <lineage>
        <taxon>Eukaryota</taxon>
        <taxon>Fungi</taxon>
        <taxon>Fungi incertae sedis</taxon>
        <taxon>Mucoromycota</taxon>
        <taxon>Glomeromycotina</taxon>
        <taxon>Glomeromycetes</taxon>
        <taxon>Glomerales</taxon>
        <taxon>Glomeraceae</taxon>
        <taxon>Rhizophagus</taxon>
    </lineage>
</organism>
<comment type="caution">
    <text evidence="1">The sequence shown here is derived from an EMBL/GenBank/DDBJ whole genome shotgun (WGS) entry which is preliminary data.</text>
</comment>
<protein>
    <submittedName>
        <fullName evidence="1">Uncharacterized protein</fullName>
    </submittedName>
</protein>
<sequence length="142" mass="15828">MKPDKIPKLESFSPERGTVVIFEDVCANSKKVQEKIAHYFTEGRHRNISSIAWLEEPLWPGQVLSSVWVPLSAMYIVDISLNASCVKNDSTIGLISLASFSDNGLRFCDAIRCGQYIIVLRQYSGFGLRTNLENSASGTFHV</sequence>
<name>A0A2N1M6G6_9GLOM</name>